<organism evidence="2 3">
    <name type="scientific">Methylocucumis oryzae</name>
    <dbReference type="NCBI Taxonomy" id="1632867"/>
    <lineage>
        <taxon>Bacteria</taxon>
        <taxon>Pseudomonadati</taxon>
        <taxon>Pseudomonadota</taxon>
        <taxon>Gammaproteobacteria</taxon>
        <taxon>Methylococcales</taxon>
        <taxon>Methylococcaceae</taxon>
        <taxon>Methylocucumis</taxon>
    </lineage>
</organism>
<dbReference type="AlphaFoldDB" id="A0A0F3II44"/>
<evidence type="ECO:0000256" key="1">
    <source>
        <dbReference type="SAM" id="SignalP"/>
    </source>
</evidence>
<reference evidence="3" key="1">
    <citation type="submission" date="2015-03" db="EMBL/GenBank/DDBJ databases">
        <title>Draft genome sequence of a novel methanotroph (Sn10-6) isolated from flooded ricefield rhizosphere in India.</title>
        <authorList>
            <person name="Pandit P.S."/>
            <person name="Pore S.D."/>
            <person name="Arora P."/>
            <person name="Kapse N.G."/>
            <person name="Dhakephalkar P.K."/>
            <person name="Rahalkar M.C."/>
        </authorList>
    </citation>
    <scope>NUCLEOTIDE SEQUENCE [LARGE SCALE GENOMIC DNA]</scope>
    <source>
        <strain evidence="3">Sn10-6</strain>
    </source>
</reference>
<sequence>MNKLVLFSAITLASVAAQSAFAHTGIRDVVTEGKVSYNAFNLSHGCNGNGDSASETSKNIIAISALFPNAADPTMAVVTKLNSSTGAVEGTLADLSNDIEGVTSGVGFVNLGLNTVQPNVFPNFVPRIDSKTLVGAHSTPLKRGFFAHNGKPYESAPIWQEVTSSGAFAPFSVGPISFKATSCATALKVRIAEVNYCNKGIRNYKDPARADVWIGHMTTKFNDSLVMPYSQADLDAGKAYWPTMTVNRDLTAKPLPESCGTGYTLAIEPADADIDANLPIPVGQMPDALPAYYWPTTKK</sequence>
<evidence type="ECO:0000313" key="2">
    <source>
        <dbReference type="EMBL" id="KJV06337.1"/>
    </source>
</evidence>
<comment type="caution">
    <text evidence="2">The sequence shown here is derived from an EMBL/GenBank/DDBJ whole genome shotgun (WGS) entry which is preliminary data.</text>
</comment>
<accession>A0A0F3II44</accession>
<name>A0A0F3II44_9GAMM</name>
<feature type="chain" id="PRO_5002462146" evidence="1">
    <location>
        <begin position="23"/>
        <end position="299"/>
    </location>
</feature>
<reference evidence="2 3" key="2">
    <citation type="journal article" date="2016" name="Microb. Ecol.">
        <title>Genome Characteristics of a Novel Type I Methanotroph (Sn10-6) Isolated from a Flooded Indian Rice Field.</title>
        <authorList>
            <person name="Rahalkar M.C."/>
            <person name="Pandit P.S."/>
            <person name="Dhakephalkar P.K."/>
            <person name="Pore S."/>
            <person name="Arora P."/>
            <person name="Kapse N."/>
        </authorList>
    </citation>
    <scope>NUCLEOTIDE SEQUENCE [LARGE SCALE GENOMIC DNA]</scope>
    <source>
        <strain evidence="2 3">Sn10-6</strain>
    </source>
</reference>
<dbReference type="OrthoDB" id="257391at2"/>
<protein>
    <submittedName>
        <fullName evidence="2">Uncharacterized protein</fullName>
    </submittedName>
</protein>
<dbReference type="EMBL" id="LAJX01000117">
    <property type="protein sequence ID" value="KJV06337.1"/>
    <property type="molecule type" value="Genomic_DNA"/>
</dbReference>
<keyword evidence="3" id="KW-1185">Reference proteome</keyword>
<gene>
    <name evidence="2" type="ORF">VZ94_11905</name>
</gene>
<evidence type="ECO:0000313" key="3">
    <source>
        <dbReference type="Proteomes" id="UP000033684"/>
    </source>
</evidence>
<feature type="signal peptide" evidence="1">
    <location>
        <begin position="1"/>
        <end position="22"/>
    </location>
</feature>
<proteinExistence type="predicted"/>
<keyword evidence="1" id="KW-0732">Signal</keyword>
<dbReference type="RefSeq" id="WP_045779392.1">
    <property type="nucleotide sequence ID" value="NZ_LAJX01000117.1"/>
</dbReference>
<dbReference type="Proteomes" id="UP000033684">
    <property type="component" value="Unassembled WGS sequence"/>
</dbReference>